<dbReference type="GO" id="GO:0043122">
    <property type="term" value="P:regulation of canonical NF-kappaB signal transduction"/>
    <property type="evidence" value="ECO:0007669"/>
    <property type="project" value="TreeGrafter"/>
</dbReference>
<evidence type="ECO:0000313" key="6">
    <source>
        <dbReference type="EMBL" id="VEN58176.1"/>
    </source>
</evidence>
<feature type="region of interest" description="Disordered" evidence="3">
    <location>
        <begin position="1"/>
        <end position="25"/>
    </location>
</feature>
<dbReference type="Pfam" id="PF16516">
    <property type="entry name" value="CC2-LZ"/>
    <property type="match status" value="1"/>
</dbReference>
<dbReference type="InterPro" id="IPR032419">
    <property type="entry name" value="CC2-LZ_dom"/>
</dbReference>
<evidence type="ECO:0000259" key="4">
    <source>
        <dbReference type="Pfam" id="PF11577"/>
    </source>
</evidence>
<dbReference type="Pfam" id="PF11577">
    <property type="entry name" value="NEMO"/>
    <property type="match status" value="1"/>
</dbReference>
<evidence type="ECO:0000256" key="3">
    <source>
        <dbReference type="SAM" id="MobiDB-lite"/>
    </source>
</evidence>
<dbReference type="Proteomes" id="UP000410492">
    <property type="component" value="Unassembled WGS sequence"/>
</dbReference>
<sequence>MSTVPKGAMIVPEAPPQMPSLSSSDDESFVVLGKSLIPEDASAGSDDHTTVVDSAVVDEARRWISNEIHALELEEQKVDEADGRLLKKGGDTDTADDARGPSKEKKDSLNSFVSVASALERSAIFPEMPKVESGFDTPISIASITSNLSSEEVQTKVAQIIEENMKLKDTILQNNISLKSQYDRIVAWQEEVQKVYQAHKDKIYEAKACIEKLKKDKENLALELEKQKDVVCRKNEIIKTLQETLASKESNASLNQTSNDNLKEFELEMANKKIKDLECENQKLKDENADLLRNIESLKEAAKPTEERIRKLQGDLDIAKTEIEQYKLEANKGKIVLRERETELGQIIAGLREQLSNAKPVDPWITEELDNTRTQLSNTQIMLTLAEENKKAALAKVDSLSEQVLRLNKEIEELKVKNVQSDEMFALKTQMDMYKVDFEQERSAKEAMKLEKDKLLEDIQMLQTRNQQLQDELAMARSGGDFVVLPRAGQTTSTNSSQNTSSSTSNRYARDLPHIRSSYLNSSPLRRNILTRSYLRTPIRSPPLGKHSCPLCGIQFRSIRLLEDHVDVCCGNRL</sequence>
<protein>
    <recommendedName>
        <fullName evidence="8">NF-kappa-B essential modulator NEMO CC2-LZ domain-containing protein</fullName>
    </recommendedName>
</protein>
<dbReference type="EMBL" id="CAACVG010011485">
    <property type="protein sequence ID" value="VEN58176.1"/>
    <property type="molecule type" value="Genomic_DNA"/>
</dbReference>
<dbReference type="AlphaFoldDB" id="A0A653DEA6"/>
<evidence type="ECO:0008006" key="8">
    <source>
        <dbReference type="Google" id="ProtNLM"/>
    </source>
</evidence>
<dbReference type="InterPro" id="IPR021063">
    <property type="entry name" value="NEMO_N"/>
</dbReference>
<evidence type="ECO:0000256" key="1">
    <source>
        <dbReference type="ARBA" id="ARBA00023054"/>
    </source>
</evidence>
<dbReference type="Gene3D" id="1.20.5.990">
    <property type="entry name" value="Nemo cc2-lz domain - 1d5 darpin complex"/>
    <property type="match status" value="1"/>
</dbReference>
<gene>
    <name evidence="6" type="ORF">CALMAC_LOCUS16592</name>
</gene>
<dbReference type="OrthoDB" id="6343844at2759"/>
<reference evidence="6 7" key="1">
    <citation type="submission" date="2019-01" db="EMBL/GenBank/DDBJ databases">
        <authorList>
            <person name="Sayadi A."/>
        </authorList>
    </citation>
    <scope>NUCLEOTIDE SEQUENCE [LARGE SCALE GENOMIC DNA]</scope>
</reference>
<evidence type="ECO:0000256" key="2">
    <source>
        <dbReference type="SAM" id="Coils"/>
    </source>
</evidence>
<name>A0A653DEA6_CALMS</name>
<feature type="domain" description="NF-kappa-B essential modulator NEMO CC2-LZ" evidence="5">
    <location>
        <begin position="371"/>
        <end position="470"/>
    </location>
</feature>
<dbReference type="PANTHER" id="PTHR31553:SF1">
    <property type="entry name" value="NF-KAPPA-B ESSENTIAL MODULATOR"/>
    <property type="match status" value="1"/>
</dbReference>
<feature type="coiled-coil region" evidence="2">
    <location>
        <begin position="255"/>
        <end position="329"/>
    </location>
</feature>
<dbReference type="PANTHER" id="PTHR31553">
    <property type="entry name" value="NF-KAPPA-B ESSENTIAL MODULATOR"/>
    <property type="match status" value="1"/>
</dbReference>
<dbReference type="GO" id="GO:0005634">
    <property type="term" value="C:nucleus"/>
    <property type="evidence" value="ECO:0007669"/>
    <property type="project" value="TreeGrafter"/>
</dbReference>
<accession>A0A653DEA6</accession>
<dbReference type="GO" id="GO:0070530">
    <property type="term" value="F:K63-linked polyubiquitin modification-dependent protein binding"/>
    <property type="evidence" value="ECO:0007669"/>
    <property type="project" value="TreeGrafter"/>
</dbReference>
<organism evidence="6 7">
    <name type="scientific">Callosobruchus maculatus</name>
    <name type="common">Southern cowpea weevil</name>
    <name type="synonym">Pulse bruchid</name>
    <dbReference type="NCBI Taxonomy" id="64391"/>
    <lineage>
        <taxon>Eukaryota</taxon>
        <taxon>Metazoa</taxon>
        <taxon>Ecdysozoa</taxon>
        <taxon>Arthropoda</taxon>
        <taxon>Hexapoda</taxon>
        <taxon>Insecta</taxon>
        <taxon>Pterygota</taxon>
        <taxon>Neoptera</taxon>
        <taxon>Endopterygota</taxon>
        <taxon>Coleoptera</taxon>
        <taxon>Polyphaga</taxon>
        <taxon>Cucujiformia</taxon>
        <taxon>Chrysomeloidea</taxon>
        <taxon>Chrysomelidae</taxon>
        <taxon>Bruchinae</taxon>
        <taxon>Bruchini</taxon>
        <taxon>Callosobruchus</taxon>
    </lineage>
</organism>
<proteinExistence type="predicted"/>
<dbReference type="InterPro" id="IPR051301">
    <property type="entry name" value="Optineurin/NFkB_EssMod"/>
</dbReference>
<evidence type="ECO:0000313" key="7">
    <source>
        <dbReference type="Proteomes" id="UP000410492"/>
    </source>
</evidence>
<dbReference type="GO" id="GO:0005737">
    <property type="term" value="C:cytoplasm"/>
    <property type="evidence" value="ECO:0007669"/>
    <property type="project" value="TreeGrafter"/>
</dbReference>
<feature type="region of interest" description="Disordered" evidence="3">
    <location>
        <begin position="82"/>
        <end position="107"/>
    </location>
</feature>
<feature type="coiled-coil region" evidence="2">
    <location>
        <begin position="383"/>
        <end position="479"/>
    </location>
</feature>
<feature type="domain" description="NF-kappa-B essential modulator NEMO N-terminal" evidence="4">
    <location>
        <begin position="152"/>
        <end position="214"/>
    </location>
</feature>
<feature type="region of interest" description="Disordered" evidence="3">
    <location>
        <begin position="486"/>
        <end position="508"/>
    </location>
</feature>
<dbReference type="Gene3D" id="1.20.5.390">
    <property type="entry name" value="L1 transposable element, trimerization domain"/>
    <property type="match status" value="1"/>
</dbReference>
<evidence type="ECO:0000259" key="5">
    <source>
        <dbReference type="Pfam" id="PF16516"/>
    </source>
</evidence>
<feature type="compositionally biased region" description="Low complexity" evidence="3">
    <location>
        <begin position="490"/>
        <end position="506"/>
    </location>
</feature>
<keyword evidence="1 2" id="KW-0175">Coiled coil</keyword>
<keyword evidence="7" id="KW-1185">Reference proteome</keyword>